<evidence type="ECO:0000313" key="2">
    <source>
        <dbReference type="EMBL" id="OOF96480.1"/>
    </source>
</evidence>
<dbReference type="Gene3D" id="3.30.710.10">
    <property type="entry name" value="Potassium Channel Kv1.1, Chain A"/>
    <property type="match status" value="1"/>
</dbReference>
<dbReference type="InterPro" id="IPR000210">
    <property type="entry name" value="BTB/POZ_dom"/>
</dbReference>
<dbReference type="Proteomes" id="UP000188318">
    <property type="component" value="Unassembled WGS sequence"/>
</dbReference>
<dbReference type="PANTHER" id="PTHR47843:SF5">
    <property type="entry name" value="BTB_POZ DOMAIN PROTEIN"/>
    <property type="match status" value="1"/>
</dbReference>
<dbReference type="PROSITE" id="PS50097">
    <property type="entry name" value="BTB"/>
    <property type="match status" value="1"/>
</dbReference>
<sequence length="289" mass="32980">MFALPGVGGARIYSKRSTKCPQEKVEATTDKKPDLTSNTKHDYDQLAGLSASVQSYFSSGEFSDLTICTINQEFKVHRLVVCGQSEYFSRMFKRDWVETTESLVRFEDDDPEAIQAMIQFMYGIDYDSSNSGDGRPCPLLFAVKMYQVADKYAVPRLQQRAKKSFQTIAKTCWQMDDFSTAIAEAYRCTTKTDRSLRDPLVEISREHIDELRNKDEFQKVLEETTGFAADLVQSMAQSKATTVSLSAKKYRCPSCSSIWDPEVHDRQPKESCPYCGWMRTIRTPFIIEV</sequence>
<accession>A0A1R3RPU5</accession>
<dbReference type="OrthoDB" id="6359816at2759"/>
<reference evidence="3" key="1">
    <citation type="journal article" date="2017" name="Genome Biol.">
        <title>Comparative genomics reveals high biological diversity and specific adaptations in the industrially and medically important fungal genus Aspergillus.</title>
        <authorList>
            <person name="de Vries R.P."/>
            <person name="Riley R."/>
            <person name="Wiebenga A."/>
            <person name="Aguilar-Osorio G."/>
            <person name="Amillis S."/>
            <person name="Uchima C.A."/>
            <person name="Anderluh G."/>
            <person name="Asadollahi M."/>
            <person name="Askin M."/>
            <person name="Barry K."/>
            <person name="Battaglia E."/>
            <person name="Bayram O."/>
            <person name="Benocci T."/>
            <person name="Braus-Stromeyer S.A."/>
            <person name="Caldana C."/>
            <person name="Canovas D."/>
            <person name="Cerqueira G.C."/>
            <person name="Chen F."/>
            <person name="Chen W."/>
            <person name="Choi C."/>
            <person name="Clum A."/>
            <person name="Dos Santos R.A."/>
            <person name="Damasio A.R."/>
            <person name="Diallinas G."/>
            <person name="Emri T."/>
            <person name="Fekete E."/>
            <person name="Flipphi M."/>
            <person name="Freyberg S."/>
            <person name="Gallo A."/>
            <person name="Gournas C."/>
            <person name="Habgood R."/>
            <person name="Hainaut M."/>
            <person name="Harispe M.L."/>
            <person name="Henrissat B."/>
            <person name="Hilden K.S."/>
            <person name="Hope R."/>
            <person name="Hossain A."/>
            <person name="Karabika E."/>
            <person name="Karaffa L."/>
            <person name="Karanyi Z."/>
            <person name="Krasevec N."/>
            <person name="Kuo A."/>
            <person name="Kusch H."/>
            <person name="LaButti K."/>
            <person name="Lagendijk E.L."/>
            <person name="Lapidus A."/>
            <person name="Levasseur A."/>
            <person name="Lindquist E."/>
            <person name="Lipzen A."/>
            <person name="Logrieco A.F."/>
            <person name="MacCabe A."/>
            <person name="Maekelae M.R."/>
            <person name="Malavazi I."/>
            <person name="Melin P."/>
            <person name="Meyer V."/>
            <person name="Mielnichuk N."/>
            <person name="Miskei M."/>
            <person name="Molnar A.P."/>
            <person name="Mule G."/>
            <person name="Ngan C.Y."/>
            <person name="Orejas M."/>
            <person name="Orosz E."/>
            <person name="Ouedraogo J.P."/>
            <person name="Overkamp K.M."/>
            <person name="Park H.-S."/>
            <person name="Perrone G."/>
            <person name="Piumi F."/>
            <person name="Punt P.J."/>
            <person name="Ram A.F."/>
            <person name="Ramon A."/>
            <person name="Rauscher S."/>
            <person name="Record E."/>
            <person name="Riano-Pachon D.M."/>
            <person name="Robert V."/>
            <person name="Roehrig J."/>
            <person name="Ruller R."/>
            <person name="Salamov A."/>
            <person name="Salih N.S."/>
            <person name="Samson R.A."/>
            <person name="Sandor E."/>
            <person name="Sanguinetti M."/>
            <person name="Schuetze T."/>
            <person name="Sepcic K."/>
            <person name="Shelest E."/>
            <person name="Sherlock G."/>
            <person name="Sophianopoulou V."/>
            <person name="Squina F.M."/>
            <person name="Sun H."/>
            <person name="Susca A."/>
            <person name="Todd R.B."/>
            <person name="Tsang A."/>
            <person name="Unkles S.E."/>
            <person name="van de Wiele N."/>
            <person name="van Rossen-Uffink D."/>
            <person name="Oliveira J.V."/>
            <person name="Vesth T.C."/>
            <person name="Visser J."/>
            <person name="Yu J.-H."/>
            <person name="Zhou M."/>
            <person name="Andersen M.R."/>
            <person name="Archer D.B."/>
            <person name="Baker S.E."/>
            <person name="Benoit I."/>
            <person name="Brakhage A.A."/>
            <person name="Braus G.H."/>
            <person name="Fischer R."/>
            <person name="Frisvad J.C."/>
            <person name="Goldman G.H."/>
            <person name="Houbraken J."/>
            <person name="Oakley B."/>
            <person name="Pocsi I."/>
            <person name="Scazzocchio C."/>
            <person name="Seiboth B."/>
            <person name="vanKuyk P.A."/>
            <person name="Wortman J."/>
            <person name="Dyer P.S."/>
            <person name="Grigoriev I.V."/>
        </authorList>
    </citation>
    <scope>NUCLEOTIDE SEQUENCE [LARGE SCALE GENOMIC DNA]</scope>
    <source>
        <strain evidence="3">ITEM 5010</strain>
    </source>
</reference>
<proteinExistence type="predicted"/>
<dbReference type="InterPro" id="IPR011333">
    <property type="entry name" value="SKP1/BTB/POZ_sf"/>
</dbReference>
<dbReference type="EMBL" id="KV907498">
    <property type="protein sequence ID" value="OOF96480.1"/>
    <property type="molecule type" value="Genomic_DNA"/>
</dbReference>
<organism evidence="2 3">
    <name type="scientific">Aspergillus carbonarius (strain ITEM 5010)</name>
    <dbReference type="NCBI Taxonomy" id="602072"/>
    <lineage>
        <taxon>Eukaryota</taxon>
        <taxon>Fungi</taxon>
        <taxon>Dikarya</taxon>
        <taxon>Ascomycota</taxon>
        <taxon>Pezizomycotina</taxon>
        <taxon>Eurotiomycetes</taxon>
        <taxon>Eurotiomycetidae</taxon>
        <taxon>Eurotiales</taxon>
        <taxon>Aspergillaceae</taxon>
        <taxon>Aspergillus</taxon>
        <taxon>Aspergillus subgen. Circumdati</taxon>
    </lineage>
</organism>
<feature type="domain" description="BTB" evidence="1">
    <location>
        <begin position="63"/>
        <end position="130"/>
    </location>
</feature>
<name>A0A1R3RPU5_ASPC5</name>
<dbReference type="CDD" id="cd18186">
    <property type="entry name" value="BTB_POZ_ZBTB_KLHL-like"/>
    <property type="match status" value="1"/>
</dbReference>
<protein>
    <recommendedName>
        <fullName evidence="1">BTB domain-containing protein</fullName>
    </recommendedName>
</protein>
<dbReference type="AlphaFoldDB" id="A0A1R3RPU5"/>
<dbReference type="PANTHER" id="PTHR47843">
    <property type="entry name" value="BTB DOMAIN-CONTAINING PROTEIN-RELATED"/>
    <property type="match status" value="1"/>
</dbReference>
<gene>
    <name evidence="2" type="ORF">ASPCADRAFT_4523</name>
</gene>
<dbReference type="VEuPathDB" id="FungiDB:ASPCADRAFT_4523"/>
<keyword evidence="3" id="KW-1185">Reference proteome</keyword>
<dbReference type="SMART" id="SM00225">
    <property type="entry name" value="BTB"/>
    <property type="match status" value="1"/>
</dbReference>
<dbReference type="OMA" id="FIYSFEY"/>
<evidence type="ECO:0000313" key="3">
    <source>
        <dbReference type="Proteomes" id="UP000188318"/>
    </source>
</evidence>
<dbReference type="Pfam" id="PF00651">
    <property type="entry name" value="BTB"/>
    <property type="match status" value="1"/>
</dbReference>
<evidence type="ECO:0000259" key="1">
    <source>
        <dbReference type="PROSITE" id="PS50097"/>
    </source>
</evidence>
<dbReference type="SUPFAM" id="SSF54695">
    <property type="entry name" value="POZ domain"/>
    <property type="match status" value="1"/>
</dbReference>